<reference evidence="1" key="1">
    <citation type="submission" date="2023-07" db="EMBL/GenBank/DDBJ databases">
        <title>Sorghum-associated microbial communities from plants grown in Nebraska, USA.</title>
        <authorList>
            <person name="Schachtman D."/>
        </authorList>
    </citation>
    <scope>NUCLEOTIDE SEQUENCE</scope>
    <source>
        <strain evidence="1">BE56</strain>
    </source>
</reference>
<evidence type="ECO:0000313" key="2">
    <source>
        <dbReference type="Proteomes" id="UP001259587"/>
    </source>
</evidence>
<proteinExistence type="predicted"/>
<feature type="non-terminal residue" evidence="1">
    <location>
        <position position="43"/>
    </location>
</feature>
<dbReference type="Proteomes" id="UP001259587">
    <property type="component" value="Unassembled WGS sequence"/>
</dbReference>
<accession>A0ACC6K529</accession>
<protein>
    <submittedName>
        <fullName evidence="1">Uncharacterized protein</fullName>
    </submittedName>
</protein>
<sequence length="43" mass="4671">MGLGAYPFDVVGFLAPSALTAGHFFSWKKVTKNRLLLHPAPTL</sequence>
<name>A0ACC6K529_9PSED</name>
<evidence type="ECO:0000313" key="1">
    <source>
        <dbReference type="EMBL" id="MDR6713517.1"/>
    </source>
</evidence>
<gene>
    <name evidence="1" type="ORF">J2W83_003129</name>
</gene>
<dbReference type="EMBL" id="JAVDTH010000018">
    <property type="protein sequence ID" value="MDR6713517.1"/>
    <property type="molecule type" value="Genomic_DNA"/>
</dbReference>
<comment type="caution">
    <text evidence="1">The sequence shown here is derived from an EMBL/GenBank/DDBJ whole genome shotgun (WGS) entry which is preliminary data.</text>
</comment>
<organism evidence="1 2">
    <name type="scientific">Pseudomonas hunanensis</name>
    <dbReference type="NCBI Taxonomy" id="1247546"/>
    <lineage>
        <taxon>Bacteria</taxon>
        <taxon>Pseudomonadati</taxon>
        <taxon>Pseudomonadota</taxon>
        <taxon>Gammaproteobacteria</taxon>
        <taxon>Pseudomonadales</taxon>
        <taxon>Pseudomonadaceae</taxon>
        <taxon>Pseudomonas</taxon>
    </lineage>
</organism>
<keyword evidence="2" id="KW-1185">Reference proteome</keyword>